<dbReference type="EMBL" id="CP001715">
    <property type="protein sequence ID" value="ACV34584.1"/>
    <property type="molecule type" value="Genomic_DNA"/>
</dbReference>
<reference evidence="1" key="1">
    <citation type="submission" date="2009-08" db="EMBL/GenBank/DDBJ databases">
        <authorList>
            <consortium name="US DOE Joint Genome Institute"/>
            <person name="Lucas S."/>
            <person name="Copeland A."/>
            <person name="Lapidus A."/>
            <person name="Glavina del Rio T."/>
            <person name="Dalin E."/>
            <person name="Tice H."/>
            <person name="Bruce D."/>
            <person name="Barry K."/>
            <person name="Pitluck S."/>
            <person name="Lowry S."/>
            <person name="Larimer F."/>
            <person name="Land M."/>
            <person name="Hauser L."/>
            <person name="Kyrpides N."/>
            <person name="Ivanova N."/>
            <person name="McMahon K.D."/>
            <person name="Hugenholtz P."/>
        </authorList>
    </citation>
    <scope>NUCLEOTIDE SEQUENCE</scope>
    <source>
        <strain evidence="1">UW-1</strain>
    </source>
</reference>
<name>C7RRU5_ACCRE</name>
<evidence type="ECO:0000313" key="1">
    <source>
        <dbReference type="EMBL" id="ACV34584.1"/>
    </source>
</evidence>
<sequence>MHRPPGMPMKAINAINAISAMAIELTERSPL</sequence>
<dbReference type="HOGENOM" id="CLU_3394578_0_0_4"/>
<accession>C7RRU5</accession>
<dbReference type="KEGG" id="app:CAP2UW1_1257"/>
<gene>
    <name evidence="1" type="ordered locus">CAP2UW1_1257</name>
</gene>
<dbReference type="AlphaFoldDB" id="C7RRU5"/>
<reference evidence="1" key="2">
    <citation type="submission" date="2009-09" db="EMBL/GenBank/DDBJ databases">
        <title>Complete sequence of chromosome of Candidatus Accumulibacter phosphatis clade IIA str. UW-1.</title>
        <authorList>
            <consortium name="US DOE Joint Genome Institute"/>
            <person name="Martin H.G."/>
            <person name="Ivanova N."/>
            <person name="Kunin V."/>
            <person name="Warnecke F."/>
            <person name="Barry K."/>
            <person name="He S."/>
            <person name="Salamov A."/>
            <person name="Szeto E."/>
            <person name="Dalin E."/>
            <person name="Pangilinan J.L."/>
            <person name="Lapidus A."/>
            <person name="Lowry S."/>
            <person name="Kyrpides N.C."/>
            <person name="McMahon K.D."/>
            <person name="Hugenholtz P."/>
        </authorList>
    </citation>
    <scope>NUCLEOTIDE SEQUENCE [LARGE SCALE GENOMIC DNA]</scope>
    <source>
        <strain evidence="1">UW-1</strain>
    </source>
</reference>
<protein>
    <submittedName>
        <fullName evidence="1">Uncharacterized protein</fullName>
    </submittedName>
</protein>
<organism evidence="1">
    <name type="scientific">Accumulibacter regalis</name>
    <dbReference type="NCBI Taxonomy" id="522306"/>
    <lineage>
        <taxon>Bacteria</taxon>
        <taxon>Pseudomonadati</taxon>
        <taxon>Pseudomonadota</taxon>
        <taxon>Betaproteobacteria</taxon>
        <taxon>Candidatus Accumulibacter</taxon>
    </lineage>
</organism>
<proteinExistence type="predicted"/>